<reference evidence="2 3" key="1">
    <citation type="submission" date="2023-11" db="EMBL/GenBank/DDBJ databases">
        <authorList>
            <person name="Okamura Y."/>
        </authorList>
    </citation>
    <scope>NUCLEOTIDE SEQUENCE [LARGE SCALE GENOMIC DNA]</scope>
</reference>
<protein>
    <submittedName>
        <fullName evidence="2">Uncharacterized protein</fullName>
    </submittedName>
</protein>
<evidence type="ECO:0000256" key="1">
    <source>
        <dbReference type="SAM" id="Phobius"/>
    </source>
</evidence>
<keyword evidence="1" id="KW-0472">Membrane</keyword>
<name>A0AAV1J137_9NEOP</name>
<dbReference type="AlphaFoldDB" id="A0AAV1J137"/>
<dbReference type="Proteomes" id="UP001497472">
    <property type="component" value="Unassembled WGS sequence"/>
</dbReference>
<proteinExistence type="predicted"/>
<sequence length="122" mass="13796">MLVSSRRSSVFDGLPNLYLYELYYYLAPSTVRGLWAEFQLESALDDHRIHSNPRTTLPGDYSDRAGLRDPPGCDELDVQILLLYVKMNNLYVSLGQILLIVGSLVVLGLLFTVVRSIMDEKT</sequence>
<feature type="transmembrane region" description="Helical" evidence="1">
    <location>
        <begin position="90"/>
        <end position="114"/>
    </location>
</feature>
<keyword evidence="1" id="KW-1133">Transmembrane helix</keyword>
<dbReference type="EMBL" id="CAVLEF010000002">
    <property type="protein sequence ID" value="CAK1541704.1"/>
    <property type="molecule type" value="Genomic_DNA"/>
</dbReference>
<organism evidence="2 3">
    <name type="scientific">Leptosia nina</name>
    <dbReference type="NCBI Taxonomy" id="320188"/>
    <lineage>
        <taxon>Eukaryota</taxon>
        <taxon>Metazoa</taxon>
        <taxon>Ecdysozoa</taxon>
        <taxon>Arthropoda</taxon>
        <taxon>Hexapoda</taxon>
        <taxon>Insecta</taxon>
        <taxon>Pterygota</taxon>
        <taxon>Neoptera</taxon>
        <taxon>Endopterygota</taxon>
        <taxon>Lepidoptera</taxon>
        <taxon>Glossata</taxon>
        <taxon>Ditrysia</taxon>
        <taxon>Papilionoidea</taxon>
        <taxon>Pieridae</taxon>
        <taxon>Pierinae</taxon>
        <taxon>Leptosia</taxon>
    </lineage>
</organism>
<keyword evidence="1" id="KW-0812">Transmembrane</keyword>
<evidence type="ECO:0000313" key="2">
    <source>
        <dbReference type="EMBL" id="CAK1541704.1"/>
    </source>
</evidence>
<comment type="caution">
    <text evidence="2">The sequence shown here is derived from an EMBL/GenBank/DDBJ whole genome shotgun (WGS) entry which is preliminary data.</text>
</comment>
<evidence type="ECO:0000313" key="3">
    <source>
        <dbReference type="Proteomes" id="UP001497472"/>
    </source>
</evidence>
<keyword evidence="3" id="KW-1185">Reference proteome</keyword>
<gene>
    <name evidence="2" type="ORF">LNINA_LOCUS1663</name>
</gene>
<accession>A0AAV1J137</accession>